<gene>
    <name evidence="7" type="ORF">M529_12830</name>
</gene>
<evidence type="ECO:0000313" key="8">
    <source>
        <dbReference type="Proteomes" id="UP000015523"/>
    </source>
</evidence>
<dbReference type="PIRSF" id="PIRSF005859">
    <property type="entry name" value="PBR"/>
    <property type="match status" value="1"/>
</dbReference>
<evidence type="ECO:0000256" key="2">
    <source>
        <dbReference type="ARBA" id="ARBA00007524"/>
    </source>
</evidence>
<keyword evidence="5 6" id="KW-0472">Membrane</keyword>
<dbReference type="GO" id="GO:0033013">
    <property type="term" value="P:tetrapyrrole metabolic process"/>
    <property type="evidence" value="ECO:0007669"/>
    <property type="project" value="UniProtKB-ARBA"/>
</dbReference>
<dbReference type="InterPro" id="IPR038330">
    <property type="entry name" value="TspO/MBR-related_sf"/>
</dbReference>
<feature type="transmembrane region" description="Helical" evidence="6">
    <location>
        <begin position="21"/>
        <end position="41"/>
    </location>
</feature>
<reference evidence="7 8" key="1">
    <citation type="journal article" date="2013" name="Genome Announc.">
        <title>Draft Genome Sequence of Sphingobium ummariense Strain RL-3, a Hexachlorocyclohexane-Degrading Bacterium.</title>
        <authorList>
            <person name="Kohli P."/>
            <person name="Dua A."/>
            <person name="Sangwan N."/>
            <person name="Oldach P."/>
            <person name="Khurana J.P."/>
            <person name="Lal R."/>
        </authorList>
    </citation>
    <scope>NUCLEOTIDE SEQUENCE [LARGE SCALE GENOMIC DNA]</scope>
    <source>
        <strain evidence="7 8">RL-3</strain>
    </source>
</reference>
<dbReference type="PANTHER" id="PTHR10057">
    <property type="entry name" value="PERIPHERAL-TYPE BENZODIAZEPINE RECEPTOR"/>
    <property type="match status" value="1"/>
</dbReference>
<dbReference type="eggNOG" id="COG3476">
    <property type="taxonomic scope" value="Bacteria"/>
</dbReference>
<feature type="transmembrane region" description="Helical" evidence="6">
    <location>
        <begin position="121"/>
        <end position="140"/>
    </location>
</feature>
<dbReference type="PATRIC" id="fig|1346791.3.peg.2468"/>
<dbReference type="InterPro" id="IPR004307">
    <property type="entry name" value="TspO_MBR"/>
</dbReference>
<comment type="subcellular location">
    <subcellularLocation>
        <location evidence="1">Membrane</location>
        <topology evidence="1">Multi-pass membrane protein</topology>
    </subcellularLocation>
</comment>
<evidence type="ECO:0000313" key="7">
    <source>
        <dbReference type="EMBL" id="EQB31800.1"/>
    </source>
</evidence>
<organism evidence="7 8">
    <name type="scientific">Sphingobium ummariense RL-3</name>
    <dbReference type="NCBI Taxonomy" id="1346791"/>
    <lineage>
        <taxon>Bacteria</taxon>
        <taxon>Pseudomonadati</taxon>
        <taxon>Pseudomonadota</taxon>
        <taxon>Alphaproteobacteria</taxon>
        <taxon>Sphingomonadales</taxon>
        <taxon>Sphingomonadaceae</taxon>
        <taxon>Sphingobium</taxon>
    </lineage>
</organism>
<evidence type="ECO:0000256" key="4">
    <source>
        <dbReference type="ARBA" id="ARBA00022989"/>
    </source>
</evidence>
<dbReference type="CDD" id="cd15904">
    <property type="entry name" value="TSPO_MBR"/>
    <property type="match status" value="1"/>
</dbReference>
<keyword evidence="4 6" id="KW-1133">Transmembrane helix</keyword>
<dbReference type="STRING" id="1346791.M529_12830"/>
<evidence type="ECO:0000256" key="3">
    <source>
        <dbReference type="ARBA" id="ARBA00022692"/>
    </source>
</evidence>
<dbReference type="EMBL" id="AUWY01000089">
    <property type="protein sequence ID" value="EQB31800.1"/>
    <property type="molecule type" value="Genomic_DNA"/>
</dbReference>
<comment type="similarity">
    <text evidence="2">Belongs to the TspO/BZRP family.</text>
</comment>
<evidence type="ECO:0000256" key="5">
    <source>
        <dbReference type="ARBA" id="ARBA00023136"/>
    </source>
</evidence>
<feature type="transmembrane region" description="Helical" evidence="6">
    <location>
        <begin position="95"/>
        <end position="115"/>
    </location>
</feature>
<feature type="transmembrane region" description="Helical" evidence="6">
    <location>
        <begin position="147"/>
        <end position="165"/>
    </location>
</feature>
<name>T0ISH6_9SPHN</name>
<proteinExistence type="inferred from homology"/>
<evidence type="ECO:0000256" key="1">
    <source>
        <dbReference type="ARBA" id="ARBA00004141"/>
    </source>
</evidence>
<keyword evidence="3 6" id="KW-0812">Transmembrane</keyword>
<accession>T0ISH6</accession>
<evidence type="ECO:0000256" key="6">
    <source>
        <dbReference type="SAM" id="Phobius"/>
    </source>
</evidence>
<dbReference type="Proteomes" id="UP000015523">
    <property type="component" value="Unassembled WGS sequence"/>
</dbReference>
<comment type="caution">
    <text evidence="7">The sequence shown here is derived from an EMBL/GenBank/DDBJ whole genome shotgun (WGS) entry which is preliminary data.</text>
</comment>
<dbReference type="Gene3D" id="1.20.1260.100">
    <property type="entry name" value="TspO/MBR protein"/>
    <property type="match status" value="1"/>
</dbReference>
<dbReference type="AlphaFoldDB" id="T0ISH6"/>
<dbReference type="PANTHER" id="PTHR10057:SF0">
    <property type="entry name" value="TRANSLOCATOR PROTEIN"/>
    <property type="match status" value="1"/>
</dbReference>
<keyword evidence="8" id="KW-1185">Reference proteome</keyword>
<dbReference type="Pfam" id="PF03073">
    <property type="entry name" value="TspO_MBR"/>
    <property type="match status" value="1"/>
</dbReference>
<protein>
    <submittedName>
        <fullName evidence="7">TspO and MBR like proteins</fullName>
    </submittedName>
</protein>
<dbReference type="GO" id="GO:0016020">
    <property type="term" value="C:membrane"/>
    <property type="evidence" value="ECO:0007669"/>
    <property type="project" value="UniProtKB-SubCell"/>
</dbReference>
<sequence length="186" mass="20642">MLLPMNEIASQGQLRLAYLRWALVTVPAIVFLGFLSGYVANSGYGNRWFAALDKPALIPPGWVFGVAWTTLYVLMALALAIVLHARGARGRGPAILLFLTQFVLNLLWSPLFFRAHQVGDALVLILVLLVLVVITTLLFWRVRRVAGLLLLPYVAWLAFASYLNYEIGRLNPDAETLVAPALRTQI</sequence>
<feature type="transmembrane region" description="Helical" evidence="6">
    <location>
        <begin position="61"/>
        <end position="83"/>
    </location>
</feature>
<dbReference type="FunFam" id="1.20.1260.100:FF:000001">
    <property type="entry name" value="translocator protein 2"/>
    <property type="match status" value="1"/>
</dbReference>